<comment type="caution">
    <text evidence="1">The sequence shown here is derived from an EMBL/GenBank/DDBJ whole genome shotgun (WGS) entry which is preliminary data.</text>
</comment>
<dbReference type="RefSeq" id="WP_125427836.1">
    <property type="nucleotide sequence ID" value="NZ_RWIS01000003.1"/>
</dbReference>
<keyword evidence="2" id="KW-1185">Reference proteome</keyword>
<proteinExistence type="predicted"/>
<reference evidence="1 2" key="1">
    <citation type="submission" date="2018-12" db="EMBL/GenBank/DDBJ databases">
        <authorList>
            <person name="Feng G."/>
            <person name="Zhu H."/>
        </authorList>
    </citation>
    <scope>NUCLEOTIDE SEQUENCE [LARGE SCALE GENOMIC DNA]</scope>
    <source>
        <strain evidence="1 2">9PBR-2</strain>
    </source>
</reference>
<accession>A0A428JPC7</accession>
<dbReference type="OrthoDB" id="1118734at2"/>
<name>A0A428JPC7_9BACT</name>
<dbReference type="Pfam" id="PF10677">
    <property type="entry name" value="DUF2490"/>
    <property type="match status" value="1"/>
</dbReference>
<protein>
    <submittedName>
        <fullName evidence="1">DUF2490 domain-containing protein</fullName>
    </submittedName>
</protein>
<organism evidence="1 2">
    <name type="scientific">Hymenobacter metallilatus</name>
    <dbReference type="NCBI Taxonomy" id="2493666"/>
    <lineage>
        <taxon>Bacteria</taxon>
        <taxon>Pseudomonadati</taxon>
        <taxon>Bacteroidota</taxon>
        <taxon>Cytophagia</taxon>
        <taxon>Cytophagales</taxon>
        <taxon>Hymenobacteraceae</taxon>
        <taxon>Hymenobacter</taxon>
    </lineage>
</organism>
<dbReference type="AlphaFoldDB" id="A0A428JPC7"/>
<dbReference type="Proteomes" id="UP000280066">
    <property type="component" value="Unassembled WGS sequence"/>
</dbReference>
<gene>
    <name evidence="1" type="ORF">EI290_06290</name>
</gene>
<evidence type="ECO:0000313" key="1">
    <source>
        <dbReference type="EMBL" id="RSK35305.1"/>
    </source>
</evidence>
<evidence type="ECO:0000313" key="2">
    <source>
        <dbReference type="Proteomes" id="UP000280066"/>
    </source>
</evidence>
<sequence>MQHSTRLTSRGLGLLAGLMLLLLHPGVAQQFAPSSSASIRQNTWLMFLSDARLSKRWGLHTEVQVLRTRTSELGYQNVFRGGANYYFSDNLLLTGGYAYSQDVAEDHYPGASGPEHRLYQQLQLRDAKNRVQLQQRYRLEQRWVRLQPDQDFTYLNRLRYQLRLAIPLLGRELTSGVPFAVVADEIFLGFGQQAKGRLFQQNRAYVGIGYQISTASSVEIGYLNQFVQLPQDSRPELNENMQISLCFHPDWRRTQPSIRP</sequence>
<dbReference type="EMBL" id="RWIS01000003">
    <property type="protein sequence ID" value="RSK35305.1"/>
    <property type="molecule type" value="Genomic_DNA"/>
</dbReference>
<dbReference type="InterPro" id="IPR019619">
    <property type="entry name" value="DUF2490"/>
</dbReference>